<dbReference type="SUPFAM" id="SSF53187">
    <property type="entry name" value="Zn-dependent exopeptidases"/>
    <property type="match status" value="1"/>
</dbReference>
<dbReference type="EMBL" id="WYDN01000031">
    <property type="protein sequence ID" value="NAZ17904.1"/>
    <property type="molecule type" value="Genomic_DNA"/>
</dbReference>
<evidence type="ECO:0000256" key="1">
    <source>
        <dbReference type="ARBA" id="ARBA00001947"/>
    </source>
</evidence>
<dbReference type="AlphaFoldDB" id="A0A6L9G9U4"/>
<dbReference type="InterPro" id="IPR053138">
    <property type="entry name" value="N-alpha-Ac-DABA_deacetylase"/>
</dbReference>
<keyword evidence="4" id="KW-0862">Zinc</keyword>
<dbReference type="GO" id="GO:0016811">
    <property type="term" value="F:hydrolase activity, acting on carbon-nitrogen (but not peptide) bonds, in linear amides"/>
    <property type="evidence" value="ECO:0007669"/>
    <property type="project" value="InterPro"/>
</dbReference>
<evidence type="ECO:0000313" key="7">
    <source>
        <dbReference type="Proteomes" id="UP000477543"/>
    </source>
</evidence>
<dbReference type="Proteomes" id="UP000477543">
    <property type="component" value="Unassembled WGS sequence"/>
</dbReference>
<accession>A0A6L9G9U4</accession>
<dbReference type="InterPro" id="IPR055438">
    <property type="entry name" value="AstE_AspA_cat"/>
</dbReference>
<evidence type="ECO:0000256" key="2">
    <source>
        <dbReference type="ARBA" id="ARBA00022723"/>
    </source>
</evidence>
<dbReference type="GO" id="GO:0016788">
    <property type="term" value="F:hydrolase activity, acting on ester bonds"/>
    <property type="evidence" value="ECO:0007669"/>
    <property type="project" value="InterPro"/>
</dbReference>
<sequence length="349" mass="36659">MSAAATEAATAANFTGIDFSATGKQLGYGHVVHSDNVHDGSVIPVPLARISSGPGPVALIVAGTHGDEYEGQILAHELIRELEPGQLQGTVLVVPAANSPAVRAGTRVSPIDAGNLNRSYPGDASGNPTDQVAALLHDHLLPQADFVIDLHSGGSNATYLPSTFIYRGPDEQSWQRKLKAVRALGLPYAMVVPELLEPGSLSSAGDRAGVLTISTELCGAGTVDRQALETMRRGMPRLLAGLGILAAAPEAAAQDAARAPEDPQWLELLPESSVTSTVGGLFEPLVDLGQRVLAGQEVARVHFIDELDRTPRTFTARTDGMVAILRRPTLVRPGTHLVQIAPELDIQST</sequence>
<dbReference type="Gene3D" id="3.40.630.10">
    <property type="entry name" value="Zn peptidases"/>
    <property type="match status" value="1"/>
</dbReference>
<dbReference type="PIRSF" id="PIRSF039012">
    <property type="entry name" value="ASP"/>
    <property type="match status" value="1"/>
</dbReference>
<comment type="caution">
    <text evidence="6">The sequence shown here is derived from an EMBL/GenBank/DDBJ whole genome shotgun (WGS) entry which is preliminary data.</text>
</comment>
<dbReference type="PANTHER" id="PTHR37326">
    <property type="entry name" value="BLL3975 PROTEIN"/>
    <property type="match status" value="1"/>
</dbReference>
<dbReference type="CDD" id="cd06252">
    <property type="entry name" value="M14_ASTE_ASPA-like"/>
    <property type="match status" value="1"/>
</dbReference>
<gene>
    <name evidence="6" type="ORF">GT020_17830</name>
</gene>
<dbReference type="InterPro" id="IPR043795">
    <property type="entry name" value="N-alpha-Ac-DABA-like"/>
</dbReference>
<dbReference type="PANTHER" id="PTHR37326:SF1">
    <property type="entry name" value="BLL3975 PROTEIN"/>
    <property type="match status" value="1"/>
</dbReference>
<keyword evidence="2" id="KW-0479">Metal-binding</keyword>
<proteinExistence type="predicted"/>
<keyword evidence="3" id="KW-0378">Hydrolase</keyword>
<organism evidence="6 7">
    <name type="scientific">Glutamicibacter soli</name>
    <dbReference type="NCBI Taxonomy" id="453836"/>
    <lineage>
        <taxon>Bacteria</taxon>
        <taxon>Bacillati</taxon>
        <taxon>Actinomycetota</taxon>
        <taxon>Actinomycetes</taxon>
        <taxon>Micrococcales</taxon>
        <taxon>Micrococcaceae</taxon>
        <taxon>Glutamicibacter</taxon>
    </lineage>
</organism>
<reference evidence="6 7" key="1">
    <citation type="submission" date="2020-01" db="EMBL/GenBank/DDBJ databases">
        <title>Glutamicibacter soli M275.</title>
        <authorList>
            <person name="Meng X."/>
        </authorList>
    </citation>
    <scope>NUCLEOTIDE SEQUENCE [LARGE SCALE GENOMIC DNA]</scope>
    <source>
        <strain evidence="6 7">M275</strain>
    </source>
</reference>
<feature type="domain" description="Succinylglutamate desuccinylase/Aspartoacylase catalytic" evidence="5">
    <location>
        <begin position="54"/>
        <end position="240"/>
    </location>
</feature>
<dbReference type="RefSeq" id="WP_161450209.1">
    <property type="nucleotide sequence ID" value="NZ_WYDN01000031.1"/>
</dbReference>
<dbReference type="Pfam" id="PF24827">
    <property type="entry name" value="AstE_AspA_cat"/>
    <property type="match status" value="1"/>
</dbReference>
<dbReference type="GO" id="GO:0046872">
    <property type="term" value="F:metal ion binding"/>
    <property type="evidence" value="ECO:0007669"/>
    <property type="project" value="UniProtKB-KW"/>
</dbReference>
<evidence type="ECO:0000256" key="3">
    <source>
        <dbReference type="ARBA" id="ARBA00022801"/>
    </source>
</evidence>
<name>A0A6L9G9U4_9MICC</name>
<protein>
    <submittedName>
        <fullName evidence="6">Succinylglutamate desuccinylase</fullName>
    </submittedName>
</protein>
<comment type="cofactor">
    <cofactor evidence="1">
        <name>Zn(2+)</name>
        <dbReference type="ChEBI" id="CHEBI:29105"/>
    </cofactor>
</comment>
<evidence type="ECO:0000256" key="4">
    <source>
        <dbReference type="ARBA" id="ARBA00022833"/>
    </source>
</evidence>
<evidence type="ECO:0000313" key="6">
    <source>
        <dbReference type="EMBL" id="NAZ17904.1"/>
    </source>
</evidence>
<evidence type="ECO:0000259" key="5">
    <source>
        <dbReference type="Pfam" id="PF24827"/>
    </source>
</evidence>